<accession>A0AA37KNZ9</accession>
<sequence length="143" mass="16069">MEYLKSWFRGFEQGIADLQPQQREVLFRACAVNCVHGGPFGLYRSLFEAAEGDLDRFFVKIDELDGVRGEIVCAGREYNLCFEACSCALHRAGCVNTPMLCECSRQSVLYVMSELWPDRKFGVEVRASILRGADECVLNITVG</sequence>
<proteinExistence type="predicted"/>
<dbReference type="RefSeq" id="WP_244076027.1">
    <property type="nucleotide sequence ID" value="NZ_AP025581.1"/>
</dbReference>
<evidence type="ECO:0000313" key="1">
    <source>
        <dbReference type="EMBL" id="GKI17583.1"/>
    </source>
</evidence>
<organism evidence="1 2">
    <name type="scientific">Alistipes finegoldii</name>
    <dbReference type="NCBI Taxonomy" id="214856"/>
    <lineage>
        <taxon>Bacteria</taxon>
        <taxon>Pseudomonadati</taxon>
        <taxon>Bacteroidota</taxon>
        <taxon>Bacteroidia</taxon>
        <taxon>Bacteroidales</taxon>
        <taxon>Rikenellaceae</taxon>
        <taxon>Alistipes</taxon>
    </lineage>
</organism>
<protein>
    <submittedName>
        <fullName evidence="1">Uncharacterized protein</fullName>
    </submittedName>
</protein>
<evidence type="ECO:0000313" key="2">
    <source>
        <dbReference type="Proteomes" id="UP001055105"/>
    </source>
</evidence>
<comment type="caution">
    <text evidence="1">The sequence shown here is derived from an EMBL/GenBank/DDBJ whole genome shotgun (WGS) entry which is preliminary data.</text>
</comment>
<dbReference type="Proteomes" id="UP001055105">
    <property type="component" value="Unassembled WGS sequence"/>
</dbReference>
<dbReference type="EMBL" id="BQOL01000001">
    <property type="protein sequence ID" value="GKI17583.1"/>
    <property type="molecule type" value="Genomic_DNA"/>
</dbReference>
<name>A0AA37KNZ9_9BACT</name>
<dbReference type="AlphaFoldDB" id="A0AA37KNZ9"/>
<gene>
    <name evidence="1" type="ORF">CE91St16_04910</name>
</gene>
<reference evidence="1" key="1">
    <citation type="submission" date="2022-01" db="EMBL/GenBank/DDBJ databases">
        <title>Novel bile acid biosynthetic pathways are enriched in the microbiome of centenarians.</title>
        <authorList>
            <person name="Sato Y."/>
            <person name="Atarashi K."/>
            <person name="Plichta R.D."/>
            <person name="Arai Y."/>
            <person name="Sasajima S."/>
            <person name="Kearney M.S."/>
            <person name="Suda W."/>
            <person name="Takeshita K."/>
            <person name="Sasaki T."/>
            <person name="Okamoto S."/>
            <person name="Skelly N.A."/>
            <person name="Okamura Y."/>
            <person name="Vlamakis H."/>
            <person name="Li Y."/>
            <person name="Tanoue T."/>
            <person name="Takei H."/>
            <person name="Nittono H."/>
            <person name="Narushima S."/>
            <person name="Irie J."/>
            <person name="Itoh H."/>
            <person name="Moriya K."/>
            <person name="Sugiura Y."/>
            <person name="Suematsu M."/>
            <person name="Moritoki N."/>
            <person name="Shibata S."/>
            <person name="Littman R.D."/>
            <person name="Fischbach A.M."/>
            <person name="Uwamino Y."/>
            <person name="Inoue T."/>
            <person name="Honda A."/>
            <person name="Hattori M."/>
            <person name="Murai T."/>
            <person name="Xavier J.R."/>
            <person name="Hirose N."/>
            <person name="Honda K."/>
        </authorList>
    </citation>
    <scope>NUCLEOTIDE SEQUENCE</scope>
    <source>
        <strain evidence="1">CE91-St16</strain>
    </source>
</reference>